<dbReference type="Pfam" id="PF16166">
    <property type="entry name" value="TIC20"/>
    <property type="match status" value="1"/>
</dbReference>
<gene>
    <name evidence="11" type="ORF">PARE0329_LOCUS597</name>
</gene>
<dbReference type="EMBL" id="HBEH01000828">
    <property type="protein sequence ID" value="CAD8343962.1"/>
    <property type="molecule type" value="Transcribed_RNA"/>
</dbReference>
<dbReference type="SMART" id="SM00054">
    <property type="entry name" value="EFh"/>
    <property type="match status" value="2"/>
</dbReference>
<protein>
    <recommendedName>
        <fullName evidence="10">EF-hand domain-containing protein</fullName>
    </recommendedName>
</protein>
<comment type="similarity">
    <text evidence="2">Belongs to the Tic20 family.</text>
</comment>
<dbReference type="PROSITE" id="PS50222">
    <property type="entry name" value="EF_HAND_2"/>
    <property type="match status" value="2"/>
</dbReference>
<dbReference type="PANTHER" id="PTHR33510">
    <property type="entry name" value="PROTEIN TIC 20-II, CHLOROPLASTIC"/>
    <property type="match status" value="1"/>
</dbReference>
<evidence type="ECO:0000313" key="11">
    <source>
        <dbReference type="EMBL" id="CAD8343962.1"/>
    </source>
</evidence>
<dbReference type="CDD" id="cd00051">
    <property type="entry name" value="EFh"/>
    <property type="match status" value="1"/>
</dbReference>
<feature type="transmembrane region" description="Helical" evidence="8">
    <location>
        <begin position="245"/>
        <end position="270"/>
    </location>
</feature>
<evidence type="ECO:0000256" key="5">
    <source>
        <dbReference type="ARBA" id="ARBA00022989"/>
    </source>
</evidence>
<proteinExistence type="inferred from homology"/>
<feature type="signal peptide" evidence="9">
    <location>
        <begin position="1"/>
        <end position="26"/>
    </location>
</feature>
<keyword evidence="4" id="KW-0106">Calcium</keyword>
<dbReference type="InterPro" id="IPR002048">
    <property type="entry name" value="EF_hand_dom"/>
</dbReference>
<evidence type="ECO:0000256" key="6">
    <source>
        <dbReference type="ARBA" id="ARBA00023136"/>
    </source>
</evidence>
<evidence type="ECO:0000256" key="7">
    <source>
        <dbReference type="SAM" id="Coils"/>
    </source>
</evidence>
<dbReference type="InterPro" id="IPR018247">
    <property type="entry name" value="EF_Hand_1_Ca_BS"/>
</dbReference>
<reference evidence="11" key="1">
    <citation type="submission" date="2021-01" db="EMBL/GenBank/DDBJ databases">
        <authorList>
            <person name="Corre E."/>
            <person name="Pelletier E."/>
            <person name="Niang G."/>
            <person name="Scheremetjew M."/>
            <person name="Finn R."/>
            <person name="Kale V."/>
            <person name="Holt S."/>
            <person name="Cochrane G."/>
            <person name="Meng A."/>
            <person name="Brown T."/>
            <person name="Cohen L."/>
        </authorList>
    </citation>
    <scope>NUCLEOTIDE SEQUENCE</scope>
    <source>
        <strain evidence="11">B593</strain>
    </source>
</reference>
<evidence type="ECO:0000256" key="2">
    <source>
        <dbReference type="ARBA" id="ARBA00009596"/>
    </source>
</evidence>
<evidence type="ECO:0000256" key="4">
    <source>
        <dbReference type="ARBA" id="ARBA00022837"/>
    </source>
</evidence>
<dbReference type="PROSITE" id="PS00018">
    <property type="entry name" value="EF_HAND_1"/>
    <property type="match status" value="2"/>
</dbReference>
<sequence length="393" mass="43340">MQFGNSFILLLAGMLAAFGNNNQVSAFAPQYTATRASNGMIQNKAFFAAQHHNSPSSISLSMSESSSSAEDDEIARLKAMAQKLRAEAASLEAEQAEERANVARIAFEKFDNDSDGKISLEELKSGLETSLKTEISQERVQKLMDKFDVSGDGYLQLEEMVSVDQFRNQLEAFSREEKQLAREAVLEAQKEEEEATKAEARMTLLNDKEPTDSDKILSILPYLFPLFDSFSFGRYFFIDNADNPLLAIIGLVYAAYRSIPFSGFAAFIALNTLSNNPGLNKLIRFNMQQAIFLDIALFFPGLLGTLLAGIGSAAGYQVPQSLVQTSSTAIFGVLVLTVIYASASSLVGVKPNLIPFISDAVEDRMPTIDMFDDEGRFIPTNQREQKDDDEKKD</sequence>
<dbReference type="Pfam" id="PF13499">
    <property type="entry name" value="EF-hand_7"/>
    <property type="match status" value="1"/>
</dbReference>
<organism evidence="11">
    <name type="scientific">Pseudo-nitzschia arenysensis</name>
    <dbReference type="NCBI Taxonomy" id="697910"/>
    <lineage>
        <taxon>Eukaryota</taxon>
        <taxon>Sar</taxon>
        <taxon>Stramenopiles</taxon>
        <taxon>Ochrophyta</taxon>
        <taxon>Bacillariophyta</taxon>
        <taxon>Bacillariophyceae</taxon>
        <taxon>Bacillariophycidae</taxon>
        <taxon>Bacillariales</taxon>
        <taxon>Bacillariaceae</taxon>
        <taxon>Pseudo-nitzschia</taxon>
    </lineage>
</organism>
<dbReference type="GO" id="GO:0031969">
    <property type="term" value="C:chloroplast membrane"/>
    <property type="evidence" value="ECO:0007669"/>
    <property type="project" value="UniProtKB-SubCell"/>
</dbReference>
<evidence type="ECO:0000256" key="1">
    <source>
        <dbReference type="ARBA" id="ARBA00004508"/>
    </source>
</evidence>
<evidence type="ECO:0000256" key="3">
    <source>
        <dbReference type="ARBA" id="ARBA00022692"/>
    </source>
</evidence>
<accession>A0A7R9ZU12</accession>
<dbReference type="GO" id="GO:0005509">
    <property type="term" value="F:calcium ion binding"/>
    <property type="evidence" value="ECO:0007669"/>
    <property type="project" value="InterPro"/>
</dbReference>
<feature type="domain" description="EF-hand" evidence="10">
    <location>
        <begin position="135"/>
        <end position="170"/>
    </location>
</feature>
<keyword evidence="7" id="KW-0175">Coiled coil</keyword>
<dbReference type="AlphaFoldDB" id="A0A7R9ZU12"/>
<keyword evidence="9" id="KW-0732">Signal</keyword>
<comment type="subcellular location">
    <subcellularLocation>
        <location evidence="1">Plastid</location>
        <location evidence="1">Chloroplast membrane</location>
        <topology evidence="1">Multi-pass membrane protein</topology>
    </subcellularLocation>
</comment>
<keyword evidence="5 8" id="KW-1133">Transmembrane helix</keyword>
<feature type="transmembrane region" description="Helical" evidence="8">
    <location>
        <begin position="291"/>
        <end position="316"/>
    </location>
</feature>
<evidence type="ECO:0000256" key="9">
    <source>
        <dbReference type="SAM" id="SignalP"/>
    </source>
</evidence>
<evidence type="ECO:0000256" key="8">
    <source>
        <dbReference type="SAM" id="Phobius"/>
    </source>
</evidence>
<keyword evidence="6 8" id="KW-0472">Membrane</keyword>
<feature type="domain" description="EF-hand" evidence="10">
    <location>
        <begin position="98"/>
        <end position="133"/>
    </location>
</feature>
<feature type="coiled-coil region" evidence="7">
    <location>
        <begin position="67"/>
        <end position="106"/>
    </location>
</feature>
<evidence type="ECO:0000259" key="10">
    <source>
        <dbReference type="PROSITE" id="PS50222"/>
    </source>
</evidence>
<feature type="transmembrane region" description="Helical" evidence="8">
    <location>
        <begin position="328"/>
        <end position="349"/>
    </location>
</feature>
<dbReference type="InterPro" id="IPR005691">
    <property type="entry name" value="Tic20"/>
</dbReference>
<dbReference type="PANTHER" id="PTHR33510:SF5">
    <property type="entry name" value="PROTEIN TIC 20-II, CHLOROPLASTIC"/>
    <property type="match status" value="1"/>
</dbReference>
<feature type="coiled-coil region" evidence="7">
    <location>
        <begin position="163"/>
        <end position="208"/>
    </location>
</feature>
<feature type="chain" id="PRO_5031110653" description="EF-hand domain-containing protein" evidence="9">
    <location>
        <begin position="27"/>
        <end position="393"/>
    </location>
</feature>
<keyword evidence="3 8" id="KW-0812">Transmembrane</keyword>
<dbReference type="InterPro" id="IPR011992">
    <property type="entry name" value="EF-hand-dom_pair"/>
</dbReference>
<dbReference type="SUPFAM" id="SSF47473">
    <property type="entry name" value="EF-hand"/>
    <property type="match status" value="1"/>
</dbReference>
<dbReference type="Gene3D" id="1.10.238.10">
    <property type="entry name" value="EF-hand"/>
    <property type="match status" value="1"/>
</dbReference>
<name>A0A7R9ZU12_9STRA</name>